<dbReference type="SMART" id="SM01125">
    <property type="entry name" value="DCP2"/>
    <property type="match status" value="1"/>
</dbReference>
<comment type="caution">
    <text evidence="10">The sequence shown here is derived from an EMBL/GenBank/DDBJ whole genome shotgun (WGS) entry which is preliminary data.</text>
</comment>
<dbReference type="AlphaFoldDB" id="A0A0W4ZW54"/>
<organism evidence="10 11">
    <name type="scientific">Pneumocystis jirovecii (strain RU7)</name>
    <name type="common">Human pneumocystis pneumonia agent</name>
    <dbReference type="NCBI Taxonomy" id="1408657"/>
    <lineage>
        <taxon>Eukaryota</taxon>
        <taxon>Fungi</taxon>
        <taxon>Dikarya</taxon>
        <taxon>Ascomycota</taxon>
        <taxon>Taphrinomycotina</taxon>
        <taxon>Pneumocystomycetes</taxon>
        <taxon>Pneumocystaceae</taxon>
        <taxon>Pneumocystis</taxon>
    </lineage>
</organism>
<dbReference type="GO" id="GO:0000184">
    <property type="term" value="P:nuclear-transcribed mRNA catabolic process, nonsense-mediated decay"/>
    <property type="evidence" value="ECO:0007669"/>
    <property type="project" value="InterPro"/>
</dbReference>
<dbReference type="VEuPathDB" id="FungiDB:T551_00080"/>
<dbReference type="SUPFAM" id="SSF55811">
    <property type="entry name" value="Nudix"/>
    <property type="match status" value="1"/>
</dbReference>
<evidence type="ECO:0000256" key="6">
    <source>
        <dbReference type="ARBA" id="ARBA00022801"/>
    </source>
</evidence>
<protein>
    <recommendedName>
        <fullName evidence="9">Nudix hydrolase domain-containing protein</fullName>
    </recommendedName>
</protein>
<dbReference type="Gene3D" id="1.10.10.1050">
    <property type="entry name" value="Dcp2, box A domain"/>
    <property type="match status" value="1"/>
</dbReference>
<dbReference type="InterPro" id="IPR020476">
    <property type="entry name" value="Nudix_hydrolase"/>
</dbReference>
<dbReference type="FunFam" id="1.10.10.1050:FF:000003">
    <property type="entry name" value="Decapping enzyme Dcp2, putative"/>
    <property type="match status" value="1"/>
</dbReference>
<dbReference type="InterPro" id="IPR044099">
    <property type="entry name" value="Dcp2_NUDIX"/>
</dbReference>
<evidence type="ECO:0000256" key="4">
    <source>
        <dbReference type="ARBA" id="ARBA00022490"/>
    </source>
</evidence>
<dbReference type="RefSeq" id="XP_018231287.1">
    <property type="nucleotide sequence ID" value="XM_018372347.1"/>
</dbReference>
<dbReference type="InterPro" id="IPR007722">
    <property type="entry name" value="DCP2_BoxA"/>
</dbReference>
<comment type="similarity">
    <text evidence="3">Belongs to the Nudix hydrolase family. DCP2 subfamily.</text>
</comment>
<proteinExistence type="inferred from homology"/>
<evidence type="ECO:0000256" key="5">
    <source>
        <dbReference type="ARBA" id="ARBA00022723"/>
    </source>
</evidence>
<dbReference type="GO" id="GO:0140933">
    <property type="term" value="F:5'-(N(7)-methylguanosine 5'-triphospho)-[mRNA] hydrolase activity"/>
    <property type="evidence" value="ECO:0007669"/>
    <property type="project" value="InterPro"/>
</dbReference>
<evidence type="ECO:0000256" key="2">
    <source>
        <dbReference type="ARBA" id="ARBA00004496"/>
    </source>
</evidence>
<dbReference type="GO" id="GO:0030145">
    <property type="term" value="F:manganese ion binding"/>
    <property type="evidence" value="ECO:0007669"/>
    <property type="project" value="InterPro"/>
</dbReference>
<dbReference type="OrthoDB" id="18996at2759"/>
<dbReference type="CDD" id="cd03672">
    <property type="entry name" value="NUDIX_Dcp2p_Nudt20"/>
    <property type="match status" value="1"/>
</dbReference>
<keyword evidence="6" id="KW-0378">Hydrolase</keyword>
<dbReference type="PROSITE" id="PS00893">
    <property type="entry name" value="NUDIX_BOX"/>
    <property type="match status" value="1"/>
</dbReference>
<evidence type="ECO:0000256" key="1">
    <source>
        <dbReference type="ARBA" id="ARBA00001936"/>
    </source>
</evidence>
<dbReference type="PRINTS" id="PR00502">
    <property type="entry name" value="NUDIXFAMILY"/>
</dbReference>
<dbReference type="EMBL" id="LFWA01000001">
    <property type="protein sequence ID" value="KTW32595.1"/>
    <property type="molecule type" value="Genomic_DNA"/>
</dbReference>
<name>A0A0W4ZW54_PNEJ7</name>
<dbReference type="Pfam" id="PF05026">
    <property type="entry name" value="DCP2"/>
    <property type="match status" value="1"/>
</dbReference>
<keyword evidence="7" id="KW-0694">RNA-binding</keyword>
<dbReference type="PANTHER" id="PTHR23114">
    <property type="entry name" value="M7GPPPN-MRNA HYDROLASE"/>
    <property type="match status" value="1"/>
</dbReference>
<accession>A0A0W4ZW54</accession>
<keyword evidence="8" id="KW-0464">Manganese</keyword>
<dbReference type="PROSITE" id="PS51462">
    <property type="entry name" value="NUDIX"/>
    <property type="match status" value="1"/>
</dbReference>
<keyword evidence="5" id="KW-0479">Metal-binding</keyword>
<dbReference type="PANTHER" id="PTHR23114:SF17">
    <property type="entry name" value="M7GPPPN-MRNA HYDROLASE"/>
    <property type="match status" value="1"/>
</dbReference>
<dbReference type="InterPro" id="IPR020084">
    <property type="entry name" value="NUDIX_hydrolase_CS"/>
</dbReference>
<dbReference type="STRING" id="1408657.A0A0W4ZW54"/>
<evidence type="ECO:0000256" key="8">
    <source>
        <dbReference type="ARBA" id="ARBA00023211"/>
    </source>
</evidence>
<evidence type="ECO:0000259" key="9">
    <source>
        <dbReference type="PROSITE" id="PS51462"/>
    </source>
</evidence>
<dbReference type="GO" id="GO:0003723">
    <property type="term" value="F:RNA binding"/>
    <property type="evidence" value="ECO:0007669"/>
    <property type="project" value="UniProtKB-KW"/>
</dbReference>
<dbReference type="InterPro" id="IPR000086">
    <property type="entry name" value="NUDIX_hydrolase_dom"/>
</dbReference>
<sequence length="533" mass="61865">MVSLANASFKDVLDDLSVRFIVNLPEEELISVARICFQIEQAHWYYEDFIRELNPLLPSMHLRTFCLALFGHCPLLWKWKKDQEKAYNDFLKYKIRVPVRGAIMLNDVCEECVLVKGWRNSSGWGFPKGKINKGEPDEDCAIREVYEETGFDISGLLRPKDYIEITLREQNIRLYIITNVPKDTNFETRTRKEISKIKWHKLANLPTYFVSKKKNDYKDNQESMQKYYLVAPFLEPLLKWIRKKRKFCLNSVEAAEELIAPNLDVNQNVLKKNSETFKALLGIPYSHIDTSFDIPSDFEPSIKERFTFINDNRNTSDDEQYNIKYNKNNLPTALNKELEEERIKGAERILELLRSNISSNVNNENENISSNQINNTNSFKYEVEKNESYSLLHSKASYSPENVTICTQVSSNTLDGNTVLDHNDKNTFNEDALLLMLLGKQKKYDLDKKSLSQEKNLDIENNKIMTVKLINTHEHSKHSYKSIESKSCKNLSSQLLTSHSSFVTRTGGTAIEELDAQLLLYLENVVMKVKMEN</sequence>
<dbReference type="InterPro" id="IPR015797">
    <property type="entry name" value="NUDIX_hydrolase-like_dom_sf"/>
</dbReference>
<evidence type="ECO:0000256" key="7">
    <source>
        <dbReference type="ARBA" id="ARBA00022884"/>
    </source>
</evidence>
<dbReference type="SUPFAM" id="SSF140586">
    <property type="entry name" value="Dcp2 domain-like"/>
    <property type="match status" value="1"/>
</dbReference>
<comment type="subcellular location">
    <subcellularLocation>
        <location evidence="2">Cytoplasm</location>
    </subcellularLocation>
</comment>
<dbReference type="InterPro" id="IPR036189">
    <property type="entry name" value="DCP2_BoxA_sf"/>
</dbReference>
<keyword evidence="11" id="KW-1185">Reference proteome</keyword>
<evidence type="ECO:0000313" key="10">
    <source>
        <dbReference type="EMBL" id="KTW32595.1"/>
    </source>
</evidence>
<evidence type="ECO:0000313" key="11">
    <source>
        <dbReference type="Proteomes" id="UP000053447"/>
    </source>
</evidence>
<dbReference type="Proteomes" id="UP000053447">
    <property type="component" value="Unassembled WGS sequence"/>
</dbReference>
<reference evidence="11" key="1">
    <citation type="journal article" date="2016" name="Nat. Commun.">
        <title>Genome analysis of three Pneumocystis species reveals adaptation mechanisms to life exclusively in mammalian hosts.</title>
        <authorList>
            <person name="Ma L."/>
            <person name="Chen Z."/>
            <person name="Huang D.W."/>
            <person name="Kutty G."/>
            <person name="Ishihara M."/>
            <person name="Wang H."/>
            <person name="Abouelleil A."/>
            <person name="Bishop L."/>
            <person name="Davey E."/>
            <person name="Deng R."/>
            <person name="Deng X."/>
            <person name="Fan L."/>
            <person name="Fantoni G."/>
            <person name="Fitzgerald M."/>
            <person name="Gogineni E."/>
            <person name="Goldberg J.M."/>
            <person name="Handley G."/>
            <person name="Hu X."/>
            <person name="Huber C."/>
            <person name="Jiao X."/>
            <person name="Jones K."/>
            <person name="Levin J.Z."/>
            <person name="Liu Y."/>
            <person name="Macdonald P."/>
            <person name="Melnikov A."/>
            <person name="Raley C."/>
            <person name="Sassi M."/>
            <person name="Sherman B.T."/>
            <person name="Song X."/>
            <person name="Sykes S."/>
            <person name="Tran B."/>
            <person name="Walsh L."/>
            <person name="Xia Y."/>
            <person name="Yang J."/>
            <person name="Young S."/>
            <person name="Zeng Q."/>
            <person name="Zheng X."/>
            <person name="Stephens R."/>
            <person name="Nusbaum C."/>
            <person name="Birren B.W."/>
            <person name="Azadi P."/>
            <person name="Lempicki R.A."/>
            <person name="Cuomo C.A."/>
            <person name="Kovacs J.A."/>
        </authorList>
    </citation>
    <scope>NUCLEOTIDE SEQUENCE [LARGE SCALE GENOMIC DNA]</scope>
    <source>
        <strain evidence="11">RU7</strain>
    </source>
</reference>
<dbReference type="GO" id="GO:0000932">
    <property type="term" value="C:P-body"/>
    <property type="evidence" value="ECO:0007669"/>
    <property type="project" value="TreeGrafter"/>
</dbReference>
<feature type="domain" description="Nudix hydrolase" evidence="9">
    <location>
        <begin position="95"/>
        <end position="222"/>
    </location>
</feature>
<gene>
    <name evidence="10" type="ORF">T551_00080</name>
</gene>
<dbReference type="eggNOG" id="KOG2937">
    <property type="taxonomic scope" value="Eukaryota"/>
</dbReference>
<dbReference type="GO" id="GO:0000290">
    <property type="term" value="P:deadenylation-dependent decapping of nuclear-transcribed mRNA"/>
    <property type="evidence" value="ECO:0007669"/>
    <property type="project" value="InterPro"/>
</dbReference>
<dbReference type="GeneID" id="28938602"/>
<keyword evidence="4" id="KW-0963">Cytoplasm</keyword>
<dbReference type="Pfam" id="PF00293">
    <property type="entry name" value="NUDIX"/>
    <property type="match status" value="1"/>
</dbReference>
<dbReference type="Gene3D" id="3.90.79.10">
    <property type="entry name" value="Nucleoside Triphosphate Pyrophosphohydrolase"/>
    <property type="match status" value="1"/>
</dbReference>
<evidence type="ECO:0000256" key="3">
    <source>
        <dbReference type="ARBA" id="ARBA00005279"/>
    </source>
</evidence>
<dbReference type="FunFam" id="3.90.79.10:FF:000003">
    <property type="entry name" value="M7GpppN-mRNA hydrolase isoform 2"/>
    <property type="match status" value="1"/>
</dbReference>
<comment type="cofactor">
    <cofactor evidence="1">
        <name>Mn(2+)</name>
        <dbReference type="ChEBI" id="CHEBI:29035"/>
    </cofactor>
</comment>